<dbReference type="STRING" id="909626.AQJ91_42445"/>
<dbReference type="EMBL" id="LMXB01000118">
    <property type="protein sequence ID" value="KUO15220.1"/>
    <property type="molecule type" value="Genomic_DNA"/>
</dbReference>
<feature type="region of interest" description="Disordered" evidence="1">
    <location>
        <begin position="144"/>
        <end position="182"/>
    </location>
</feature>
<evidence type="ECO:0000256" key="1">
    <source>
        <dbReference type="SAM" id="MobiDB-lite"/>
    </source>
</evidence>
<protein>
    <submittedName>
        <fullName evidence="2">Uncharacterized protein</fullName>
    </submittedName>
</protein>
<dbReference type="AlphaFoldDB" id="A0A101UQV7"/>
<comment type="caution">
    <text evidence="2">The sequence shown here is derived from an EMBL/GenBank/DDBJ whole genome shotgun (WGS) entry which is preliminary data.</text>
</comment>
<name>A0A101UQV7_9ACTN</name>
<evidence type="ECO:0000313" key="2">
    <source>
        <dbReference type="EMBL" id="KUO15220.1"/>
    </source>
</evidence>
<feature type="compositionally biased region" description="Pro residues" evidence="1">
    <location>
        <begin position="165"/>
        <end position="182"/>
    </location>
</feature>
<evidence type="ECO:0000313" key="3">
    <source>
        <dbReference type="Proteomes" id="UP000053260"/>
    </source>
</evidence>
<dbReference type="Proteomes" id="UP000053260">
    <property type="component" value="Unassembled WGS sequence"/>
</dbReference>
<reference evidence="2 3" key="1">
    <citation type="submission" date="2015-10" db="EMBL/GenBank/DDBJ databases">
        <title>Draft genome sequence of Streptomyces sp. RV15, isolated from a marine sponge.</title>
        <authorList>
            <person name="Ruckert C."/>
            <person name="Abdelmohsen U.R."/>
            <person name="Winkler A."/>
            <person name="Hentschel U."/>
            <person name="Kalinowski J."/>
            <person name="Kampfer P."/>
            <person name="Glaeser S."/>
        </authorList>
    </citation>
    <scope>NUCLEOTIDE SEQUENCE [LARGE SCALE GENOMIC DNA]</scope>
    <source>
        <strain evidence="2 3">RV15</strain>
    </source>
</reference>
<organism evidence="2 3">
    <name type="scientific">Streptomyces dysideae</name>
    <dbReference type="NCBI Taxonomy" id="909626"/>
    <lineage>
        <taxon>Bacteria</taxon>
        <taxon>Bacillati</taxon>
        <taxon>Actinomycetota</taxon>
        <taxon>Actinomycetes</taxon>
        <taxon>Kitasatosporales</taxon>
        <taxon>Streptomycetaceae</taxon>
        <taxon>Streptomyces</taxon>
    </lineage>
</organism>
<gene>
    <name evidence="2" type="ORF">AQJ91_42445</name>
</gene>
<sequence length="182" mass="19802">MQHPDFELYDNVGRTAQQIHAYHTRSATTDDLYRWAKRDAEGFRTEHPLPDKPLPVPDLDPYLTALAAAETPAEFSTVTNALLDAAEPLLNTVVDYLAAAAQWRRQNRGAAPGSPPKLLRDAASRIKTAVAMAADADLQILRAHYDPPPDLDALTKQARAAHDTPPAPPPPVQQPGPGGPRR</sequence>
<accession>A0A101UQV7</accession>
<keyword evidence="3" id="KW-1185">Reference proteome</keyword>
<proteinExistence type="predicted"/>
<dbReference type="OrthoDB" id="4322922at2"/>